<evidence type="ECO:0000313" key="1">
    <source>
        <dbReference type="EMBL" id="AXK38963.1"/>
    </source>
</evidence>
<name>A0A345Y4W1_9NEIS</name>
<sequence length="67" mass="7665">MSIGLNRLLGTTFSIDIEPPTLRVLPELIQIGLRQPKMLLNVLTLNFLSFVRRAVRAIYWAVTKLDK</sequence>
<reference evidence="1 2" key="1">
    <citation type="submission" date="2018-07" db="EMBL/GenBank/DDBJ databases">
        <title>Crenobacter cavernae sp. nov., isolated from a karst cave.</title>
        <authorList>
            <person name="Zhu H."/>
        </authorList>
    </citation>
    <scope>NUCLEOTIDE SEQUENCE [LARGE SCALE GENOMIC DNA]</scope>
    <source>
        <strain evidence="1 2">K1W11S-77</strain>
    </source>
</reference>
<evidence type="ECO:0000313" key="2">
    <source>
        <dbReference type="Proteomes" id="UP000254537"/>
    </source>
</evidence>
<organism evidence="1 2">
    <name type="scientific">Crenobacter cavernae</name>
    <dbReference type="NCBI Taxonomy" id="2290923"/>
    <lineage>
        <taxon>Bacteria</taxon>
        <taxon>Pseudomonadati</taxon>
        <taxon>Pseudomonadota</taxon>
        <taxon>Betaproteobacteria</taxon>
        <taxon>Neisseriales</taxon>
        <taxon>Neisseriaceae</taxon>
        <taxon>Crenobacter</taxon>
    </lineage>
</organism>
<protein>
    <submittedName>
        <fullName evidence="1">Uncharacterized protein</fullName>
    </submittedName>
</protein>
<dbReference type="EMBL" id="CP031337">
    <property type="protein sequence ID" value="AXK38963.1"/>
    <property type="molecule type" value="Genomic_DNA"/>
</dbReference>
<dbReference type="KEGG" id="ccah:DWG20_05675"/>
<dbReference type="AlphaFoldDB" id="A0A345Y4W1"/>
<gene>
    <name evidence="1" type="ORF">DWG20_05675</name>
</gene>
<dbReference type="Proteomes" id="UP000254537">
    <property type="component" value="Chromosome"/>
</dbReference>
<proteinExistence type="predicted"/>
<accession>A0A345Y4W1</accession>